<feature type="region of interest" description="Disordered" evidence="1">
    <location>
        <begin position="219"/>
        <end position="239"/>
    </location>
</feature>
<name>A0ABQ8IIV8_9ROSI</name>
<comment type="caution">
    <text evidence="3">The sequence shown here is derived from an EMBL/GenBank/DDBJ whole genome shotgun (WGS) entry which is preliminary data.</text>
</comment>
<evidence type="ECO:0000313" key="3">
    <source>
        <dbReference type="EMBL" id="KAH7576590.1"/>
    </source>
</evidence>
<proteinExistence type="predicted"/>
<protein>
    <recommendedName>
        <fullName evidence="2">Knl1 C-terminal RWD domain-containing protein</fullName>
    </recommendedName>
</protein>
<evidence type="ECO:0000313" key="4">
    <source>
        <dbReference type="Proteomes" id="UP000827721"/>
    </source>
</evidence>
<dbReference type="Proteomes" id="UP000827721">
    <property type="component" value="Unassembled WGS sequence"/>
</dbReference>
<dbReference type="PANTHER" id="PTHR35707">
    <property type="entry name" value="OS06G0608100 PROTEIN"/>
    <property type="match status" value="1"/>
</dbReference>
<feature type="region of interest" description="Disordered" evidence="1">
    <location>
        <begin position="901"/>
        <end position="936"/>
    </location>
</feature>
<evidence type="ECO:0000259" key="2">
    <source>
        <dbReference type="Pfam" id="PF18210"/>
    </source>
</evidence>
<reference evidence="3 4" key="1">
    <citation type="submission" date="2021-02" db="EMBL/GenBank/DDBJ databases">
        <title>Plant Genome Project.</title>
        <authorList>
            <person name="Zhang R.-G."/>
        </authorList>
    </citation>
    <scope>NUCLEOTIDE SEQUENCE [LARGE SCALE GENOMIC DNA]</scope>
    <source>
        <tissue evidence="3">Leaves</tissue>
    </source>
</reference>
<dbReference type="Pfam" id="PF18210">
    <property type="entry name" value="Knl1_RWD_C"/>
    <property type="match status" value="1"/>
</dbReference>
<feature type="region of interest" description="Disordered" evidence="1">
    <location>
        <begin position="286"/>
        <end position="306"/>
    </location>
</feature>
<gene>
    <name evidence="3" type="ORF">JRO89_XS01G0114600</name>
</gene>
<feature type="region of interest" description="Disordered" evidence="1">
    <location>
        <begin position="41"/>
        <end position="63"/>
    </location>
</feature>
<feature type="region of interest" description="Disordered" evidence="1">
    <location>
        <begin position="83"/>
        <end position="132"/>
    </location>
</feature>
<feature type="domain" description="Knl1 C-terminal RWD" evidence="2">
    <location>
        <begin position="1162"/>
        <end position="1299"/>
    </location>
</feature>
<feature type="compositionally biased region" description="Acidic residues" evidence="1">
    <location>
        <begin position="91"/>
        <end position="103"/>
    </location>
</feature>
<evidence type="ECO:0000256" key="1">
    <source>
        <dbReference type="SAM" id="MobiDB-lite"/>
    </source>
</evidence>
<feature type="compositionally biased region" description="Low complexity" evidence="1">
    <location>
        <begin position="117"/>
        <end position="130"/>
    </location>
</feature>
<feature type="compositionally biased region" description="Basic and acidic residues" evidence="1">
    <location>
        <begin position="913"/>
        <end position="925"/>
    </location>
</feature>
<keyword evidence="4" id="KW-1185">Reference proteome</keyword>
<sequence length="1436" mass="158949">MASKDHDEPFNTETEEETIALRKKRARRVSFADREITSVHIFNRDEDYETPPQSSSRRRSFEVEVEEDVGEVVRFFGDLAADSDDFKEMSPGEDDDDGDDDDESASRKPFLRPRESPSPGSSTIGGSATSIDEDNFFGPVSASFIRPGRLSDSAASDNNNDITMDSTAFSMHFRSLVMSESGDQKTPTGVSIGFEEKTPSLVTNPSDSGNFMVLTKAKKHVSQTSPPVGKVSGSRDSNDMSLVGENPHRYDYGRLSPTIEAILAKGSEDMCAVSIFGSASDTQPFKNSEGSIFQENGRGSLDIKDNRDTDMCNVGPDDMSTEGVSVVNFELGEVNAGSSSTLLAQITHDYPSNIIDDQTVDAQVDHQIQSPNQLNRVNKKLIKDVSGLDVEFPAVASDTPPNVNVNRNIRVLGLSSQNELADLCPTEESQKANSPKDGTHNSHIDELLNQQPGSPLAGSITSLSAKRKQIFQDATNSSRHPLYVTPSPKIHGSILRKESIKLGESMSSIQKSNSKFKIIESSTQASTLRDGIEKSKSRLSQYLSSATSPLNNVLEEISKDFQHQHANAPIKNLEKDLFDADRKIEEHKDAMNMYGDGSGTPKNFSSLNQNEESRHLAKVTGMVTAVASPSQLTRSGMKAKKHLLTSNNPLEGTSFIFGSDSPILEIKRDQDHKTTNNPYKFISPVKRLDQLLSSSVEYQDNLSVGLKQQDQFKKLVNGSGLDDNSAAYAPSDSHFTGKVDKFDSLDVEQTMQSSTPLIEINHVKDITQVKRVGNGEIFSPDLQNVSEIVRNFQTPSSDIDSLKYQSGSPYKHLQIKSDSTQDQDKLSEEGTKAYVCVPASPYMQRSINEPSLLKSNILSIVQKPTQSPSKKLPTLIPAWKEPTWSPSRKELCNSSIKDHMDLLVGKDGPSSKSHSDGHGNDDSHQGHHNSQSQFPLQDFENSFRRKRGSEEIDLGNADNTNKDISIQRSLKVHKSGGNNLELTLEHFSGSNKSNKKTGDDTTMKHWTDILRKFSTVANQILSPLIDKLNIRAIDMLEDILVHLQKVVKYAMLSSEILSQRSYNQSDDIRHKRVAETKLLLFKIVYEKAKLQILHVKHEKLLKRGQALSSGIQKSQILKLNYVKHLSGPAERDTRIDDNQHDSSLVNVEGKHEVAIDKVTSMRQVVETLDRKIKNIVKSCTFSKMKGEPSFAETIVLLNDHLKNKMLCRSIRQDLQLWEIDDLERSGHHSLVLNYCGFICQRFTIIGDLASSMISNRVNESNITKNFPNMNACTAFAFVFAAESSKKSFGSKSLAQETQVTVELSKPELTTSSLLLNLLNVVEEVQLARIEIGSLTQTSFNSPHADQLDLQLSFIGFDSGRKVTVTLDMVCLKCGVYPSDILPHQLHVRTTGTPNSLPDSLSAEIKAAICNLSIGYSRIIRLCRCVSEVLQSSNRQV</sequence>
<accession>A0ABQ8IIV8</accession>
<dbReference type="InterPro" id="IPR040850">
    <property type="entry name" value="Knl1_RWD_C"/>
</dbReference>
<organism evidence="3 4">
    <name type="scientific">Xanthoceras sorbifolium</name>
    <dbReference type="NCBI Taxonomy" id="99658"/>
    <lineage>
        <taxon>Eukaryota</taxon>
        <taxon>Viridiplantae</taxon>
        <taxon>Streptophyta</taxon>
        <taxon>Embryophyta</taxon>
        <taxon>Tracheophyta</taxon>
        <taxon>Spermatophyta</taxon>
        <taxon>Magnoliopsida</taxon>
        <taxon>eudicotyledons</taxon>
        <taxon>Gunneridae</taxon>
        <taxon>Pentapetalae</taxon>
        <taxon>rosids</taxon>
        <taxon>malvids</taxon>
        <taxon>Sapindales</taxon>
        <taxon>Sapindaceae</taxon>
        <taxon>Xanthoceroideae</taxon>
        <taxon>Xanthoceras</taxon>
    </lineage>
</organism>
<dbReference type="PANTHER" id="PTHR35707:SF1">
    <property type="entry name" value="SPC7 KINETOCHORE PROTEIN DOMAIN-CONTAINING PROTEIN"/>
    <property type="match status" value="1"/>
</dbReference>
<dbReference type="EMBL" id="JAFEMO010000001">
    <property type="protein sequence ID" value="KAH7576590.1"/>
    <property type="molecule type" value="Genomic_DNA"/>
</dbReference>